<proteinExistence type="predicted"/>
<dbReference type="RefSeq" id="YP_009611841.1">
    <property type="nucleotide sequence ID" value="NC_042013.1"/>
</dbReference>
<accession>A0A2L0UZK3</accession>
<keyword evidence="3" id="KW-1185">Reference proteome</keyword>
<evidence type="ECO:0000256" key="1">
    <source>
        <dbReference type="SAM" id="MobiDB-lite"/>
    </source>
</evidence>
<feature type="region of interest" description="Disordered" evidence="1">
    <location>
        <begin position="136"/>
        <end position="162"/>
    </location>
</feature>
<dbReference type="Gene3D" id="2.40.300.10">
    <property type="entry name" value="Head decoration protein D"/>
    <property type="match status" value="1"/>
</dbReference>
<dbReference type="EMBL" id="MF403008">
    <property type="protein sequence ID" value="AUZ94958.1"/>
    <property type="molecule type" value="Genomic_DNA"/>
</dbReference>
<name>A0A2L0UZK3_9CAUD</name>
<dbReference type="Proteomes" id="UP000223025">
    <property type="component" value="Segment"/>
</dbReference>
<organism evidence="2 3">
    <name type="scientific">Agrobacterium phage Atu_ph07</name>
    <dbReference type="NCBI Taxonomy" id="2024264"/>
    <lineage>
        <taxon>Viruses</taxon>
        <taxon>Duplodnaviria</taxon>
        <taxon>Heunggongvirae</taxon>
        <taxon>Uroviricota</taxon>
        <taxon>Caudoviricetes</taxon>
        <taxon>Polybotosvirus</taxon>
        <taxon>Polybotosvirus Atuph07</taxon>
    </lineage>
</organism>
<protein>
    <submittedName>
        <fullName evidence="2">Uncharacterized protein</fullName>
    </submittedName>
</protein>
<dbReference type="OrthoDB" id="40259at10239"/>
<evidence type="ECO:0000313" key="2">
    <source>
        <dbReference type="EMBL" id="AUZ94958.1"/>
    </source>
</evidence>
<dbReference type="GeneID" id="40088179"/>
<dbReference type="KEGG" id="vg:40088179"/>
<evidence type="ECO:0000313" key="3">
    <source>
        <dbReference type="Proteomes" id="UP000223025"/>
    </source>
</evidence>
<reference evidence="2 3" key="1">
    <citation type="submission" date="2017-06" db="EMBL/GenBank/DDBJ databases">
        <authorList>
            <person name="Kim H.J."/>
            <person name="Triplett B.A."/>
        </authorList>
    </citation>
    <scope>NUCLEOTIDE SEQUENCE [LARGE SCALE GENOMIC DNA]</scope>
</reference>
<sequence length="607" mass="66067">MVYPVNLSDGTLLVNLQEFTRDTTSTSLSLFGRGIVNYGEAMAENLVHLLEHFAAPSAPSNPLTGQLWFHTFEAGPPVSVVNKLKVFNGTDWVVAGGAQSSVNPPTNPEPGDLWYNMETSQIYYWDGFKWVKVGGPYTGNEGNNGGDPNQPNNPPPDPQEGDLWWMLPERQLMAYDATLANTGTFPPNLKRADESLVPNGWVLVGPVGSKTDNNYTQYTTIVNQSGQSVDVLKIVINGDLVAVWTNEPFDIEDSKIDDMDFLTYTNEPGQSGSTVLTAGLNMNHLLGMKMNGIAFDSETLDGLDSTAFLRRDQSDFPVGTDNVFDLGTTESKWRYIFSKHFYAGDSDPDGQDDIATINLHGRATYAEKTDYAEKAEMFANGKKITAAGVLSGDLTDFAATGANEYTWTYSFSQAGQDSIKDISRDVVEEVIEEQIKNNFVPLDASSVPAGQFDMGNNAQRWGTIYANVFDGEVTKARYADLAENYYADEKYEAGTLVSIGGSAEITITNGHDDTRYFGVISTKPGFLLNSHPKSGVTLPVALTGRVPVKVVGTVVKGERLVLSSTPGVAVAYRGYLEDIKESLVVGRALEDKETEEVGLVLSSVKSK</sequence>